<dbReference type="eggNOG" id="arCOG00181">
    <property type="taxonomic scope" value="Archaea"/>
</dbReference>
<dbReference type="PANTHER" id="PTHR43297">
    <property type="entry name" value="OLIGOPEPTIDE TRANSPORT ATP-BINDING PROTEIN APPD"/>
    <property type="match status" value="1"/>
</dbReference>
<dbReference type="PROSITE" id="PS00211">
    <property type="entry name" value="ABC_TRANSPORTER_1"/>
    <property type="match status" value="1"/>
</dbReference>
<sequence>MDNEILLKVEDLHTYFYTYEGVVKAVDGVSFFVKKGEIFGLVGETGCGKSVTALSVIGLIDEPGKIESGKIIFQGKNLRELPEDEMRKIRGKGISMIFQEPMTALNPVYTIGDQILEIILLHKYGIENIKKAPKDIKKKERKNVIDMLRLVRMPDPERAIDSYPHELSGGMRQRAMIAMMLATEPSLLIADEPTTALDVTVQAQILNILLDMREKLGISIILITHDLSVVADVCDRVAVMYAGNIVEMADVYTIFKNPVHPYTRGLMQAIPSIAEKKEELKYIKGSVPNLIYPPPGCRFHPRCEYAQDICKKEKPKLVEIEPGHYVACHFAKEFFEKIKETEGEDNE</sequence>
<dbReference type="InterPro" id="IPR017871">
    <property type="entry name" value="ABC_transporter-like_CS"/>
</dbReference>
<dbReference type="Gene3D" id="3.40.50.300">
    <property type="entry name" value="P-loop containing nucleotide triphosphate hydrolases"/>
    <property type="match status" value="1"/>
</dbReference>
<dbReference type="InterPro" id="IPR027417">
    <property type="entry name" value="P-loop_NTPase"/>
</dbReference>
<dbReference type="FunFam" id="3.40.50.300:FF:000016">
    <property type="entry name" value="Oligopeptide ABC transporter ATP-binding component"/>
    <property type="match status" value="1"/>
</dbReference>
<evidence type="ECO:0000256" key="8">
    <source>
        <dbReference type="ARBA" id="ARBA00023136"/>
    </source>
</evidence>
<protein>
    <submittedName>
        <fullName evidence="9">Oligopeptide/dipeptide ABC transporter, ATPase subunit</fullName>
    </submittedName>
</protein>
<dbReference type="Pfam" id="PF08352">
    <property type="entry name" value="oligo_HPY"/>
    <property type="match status" value="1"/>
</dbReference>
<evidence type="ECO:0000256" key="1">
    <source>
        <dbReference type="ARBA" id="ARBA00004202"/>
    </source>
</evidence>
<dbReference type="AlphaFoldDB" id="B5IAS9"/>
<dbReference type="GO" id="GO:0005524">
    <property type="term" value="F:ATP binding"/>
    <property type="evidence" value="ECO:0007669"/>
    <property type="project" value="UniProtKB-KW"/>
</dbReference>
<dbReference type="HOGENOM" id="CLU_000604_1_23_2"/>
<dbReference type="GO" id="GO:0015833">
    <property type="term" value="P:peptide transport"/>
    <property type="evidence" value="ECO:0007669"/>
    <property type="project" value="InterPro"/>
</dbReference>
<dbReference type="Proteomes" id="UP000001400">
    <property type="component" value="Chromosome"/>
</dbReference>
<dbReference type="InterPro" id="IPR003439">
    <property type="entry name" value="ABC_transporter-like_ATP-bd"/>
</dbReference>
<dbReference type="Pfam" id="PF00005">
    <property type="entry name" value="ABC_tran"/>
    <property type="match status" value="1"/>
</dbReference>
<evidence type="ECO:0000256" key="6">
    <source>
        <dbReference type="ARBA" id="ARBA00022840"/>
    </source>
</evidence>
<evidence type="ECO:0000256" key="3">
    <source>
        <dbReference type="ARBA" id="ARBA00022475"/>
    </source>
</evidence>
<dbReference type="EMBL" id="CP001941">
    <property type="protein sequence ID" value="ADD09060.1"/>
    <property type="molecule type" value="Genomic_DNA"/>
</dbReference>
<dbReference type="SMART" id="SM00382">
    <property type="entry name" value="AAA"/>
    <property type="match status" value="1"/>
</dbReference>
<evidence type="ECO:0000313" key="9">
    <source>
        <dbReference type="EMBL" id="ADD09060.1"/>
    </source>
</evidence>
<keyword evidence="6" id="KW-0067">ATP-binding</keyword>
<comment type="subcellular location">
    <subcellularLocation>
        <location evidence="1">Cell membrane</location>
        <topology evidence="1">Peripheral membrane protein</topology>
    </subcellularLocation>
</comment>
<organism evidence="9 10">
    <name type="scientific">Aciduliprofundum boonei (strain DSM 19572 / T469)</name>
    <dbReference type="NCBI Taxonomy" id="439481"/>
    <lineage>
        <taxon>Archaea</taxon>
        <taxon>Methanobacteriati</taxon>
        <taxon>Thermoplasmatota</taxon>
        <taxon>DHVE2 group</taxon>
        <taxon>Candidatus Aciduliprofundum</taxon>
    </lineage>
</organism>
<reference evidence="9" key="1">
    <citation type="submission" date="2010-02" db="EMBL/GenBank/DDBJ databases">
        <title>Complete sequence of Aciduliprofundum boonei T469.</title>
        <authorList>
            <consortium name="US DOE Joint Genome Institute"/>
            <person name="Lucas S."/>
            <person name="Copeland A."/>
            <person name="Lapidus A."/>
            <person name="Cheng J.-F."/>
            <person name="Bruce D."/>
            <person name="Goodwin L."/>
            <person name="Pitluck S."/>
            <person name="Saunders E."/>
            <person name="Detter J.C."/>
            <person name="Han C."/>
            <person name="Tapia R."/>
            <person name="Land M."/>
            <person name="Hauser L."/>
            <person name="Kyrpides N."/>
            <person name="Mikhailova N."/>
            <person name="Flores G."/>
            <person name="Reysenbach A.-L."/>
            <person name="Woyke T."/>
        </authorList>
    </citation>
    <scope>NUCLEOTIDE SEQUENCE</scope>
    <source>
        <strain evidence="9">T469</strain>
    </source>
</reference>
<dbReference type="OrthoDB" id="18209at2157"/>
<keyword evidence="4" id="KW-0997">Cell inner membrane</keyword>
<keyword evidence="3" id="KW-1003">Cell membrane</keyword>
<dbReference type="CDD" id="cd03257">
    <property type="entry name" value="ABC_NikE_OppD_transporters"/>
    <property type="match status" value="1"/>
</dbReference>
<evidence type="ECO:0000256" key="5">
    <source>
        <dbReference type="ARBA" id="ARBA00022741"/>
    </source>
</evidence>
<dbReference type="PROSITE" id="PS50893">
    <property type="entry name" value="ABC_TRANSPORTER_2"/>
    <property type="match status" value="1"/>
</dbReference>
<dbReference type="STRING" id="439481.Aboo_1252"/>
<evidence type="ECO:0000313" key="10">
    <source>
        <dbReference type="Proteomes" id="UP000001400"/>
    </source>
</evidence>
<keyword evidence="7" id="KW-1278">Translocase</keyword>
<dbReference type="SUPFAM" id="SSF52540">
    <property type="entry name" value="P-loop containing nucleoside triphosphate hydrolases"/>
    <property type="match status" value="1"/>
</dbReference>
<dbReference type="KEGG" id="abi:Aboo_1252"/>
<dbReference type="PANTHER" id="PTHR43297:SF14">
    <property type="entry name" value="ATPASE AAA-TYPE CORE DOMAIN-CONTAINING PROTEIN"/>
    <property type="match status" value="1"/>
</dbReference>
<evidence type="ECO:0000256" key="2">
    <source>
        <dbReference type="ARBA" id="ARBA00022448"/>
    </source>
</evidence>
<dbReference type="NCBIfam" id="TIGR01727">
    <property type="entry name" value="oligo_HPY"/>
    <property type="match status" value="1"/>
</dbReference>
<dbReference type="InterPro" id="IPR003593">
    <property type="entry name" value="AAA+_ATPase"/>
</dbReference>
<dbReference type="GO" id="GO:0005886">
    <property type="term" value="C:plasma membrane"/>
    <property type="evidence" value="ECO:0007669"/>
    <property type="project" value="UniProtKB-SubCell"/>
</dbReference>
<dbReference type="InterPro" id="IPR013563">
    <property type="entry name" value="Oligopep_ABC_C"/>
</dbReference>
<dbReference type="GO" id="GO:0016887">
    <property type="term" value="F:ATP hydrolysis activity"/>
    <property type="evidence" value="ECO:0007669"/>
    <property type="project" value="InterPro"/>
</dbReference>
<keyword evidence="5" id="KW-0547">Nucleotide-binding</keyword>
<accession>B5IAS9</accession>
<dbReference type="GeneID" id="8828214"/>
<dbReference type="InterPro" id="IPR050388">
    <property type="entry name" value="ABC_Ni/Peptide_Import"/>
</dbReference>
<keyword evidence="2" id="KW-0813">Transport</keyword>
<keyword evidence="10" id="KW-1185">Reference proteome</keyword>
<proteinExistence type="predicted"/>
<evidence type="ECO:0000256" key="4">
    <source>
        <dbReference type="ARBA" id="ARBA00022519"/>
    </source>
</evidence>
<keyword evidence="8" id="KW-0472">Membrane</keyword>
<name>B5IAS9_ACIB4</name>
<evidence type="ECO:0000256" key="7">
    <source>
        <dbReference type="ARBA" id="ARBA00022967"/>
    </source>
</evidence>
<dbReference type="RefSeq" id="WP_008083158.1">
    <property type="nucleotide sequence ID" value="NC_013926.1"/>
</dbReference>
<gene>
    <name evidence="9" type="ordered locus">Aboo_1252</name>
</gene>